<dbReference type="Proteomes" id="UP000323258">
    <property type="component" value="Unassembled WGS sequence"/>
</dbReference>
<proteinExistence type="predicted"/>
<evidence type="ECO:0000313" key="3">
    <source>
        <dbReference type="EMBL" id="TYR33406.1"/>
    </source>
</evidence>
<evidence type="ECO:0000259" key="2">
    <source>
        <dbReference type="PROSITE" id="PS50968"/>
    </source>
</evidence>
<dbReference type="AlphaFoldDB" id="A0A5D4GXT4"/>
<keyword evidence="4" id="KW-1185">Reference proteome</keyword>
<dbReference type="Pfam" id="PF00364">
    <property type="entry name" value="Biotin_lipoyl"/>
    <property type="match status" value="1"/>
</dbReference>
<protein>
    <submittedName>
        <fullName evidence="3">Acetyl-CoA carboxylase biotin carboxyl carrier protein subunit</fullName>
    </submittedName>
</protein>
<dbReference type="Gene3D" id="2.40.50.100">
    <property type="match status" value="1"/>
</dbReference>
<dbReference type="InterPro" id="IPR011053">
    <property type="entry name" value="Single_hybrid_motif"/>
</dbReference>
<dbReference type="CDD" id="cd06850">
    <property type="entry name" value="biotinyl_domain"/>
    <property type="match status" value="1"/>
</dbReference>
<organism evidence="3 4">
    <name type="scientific">Neoaquamicrobium microcysteis</name>
    <dbReference type="NCBI Taxonomy" id="2682781"/>
    <lineage>
        <taxon>Bacteria</taxon>
        <taxon>Pseudomonadati</taxon>
        <taxon>Pseudomonadota</taxon>
        <taxon>Alphaproteobacteria</taxon>
        <taxon>Hyphomicrobiales</taxon>
        <taxon>Phyllobacteriaceae</taxon>
        <taxon>Neoaquamicrobium</taxon>
    </lineage>
</organism>
<keyword evidence="1" id="KW-0092">Biotin</keyword>
<dbReference type="PANTHER" id="PTHR45266:SF3">
    <property type="entry name" value="OXALOACETATE DECARBOXYLASE ALPHA CHAIN"/>
    <property type="match status" value="1"/>
</dbReference>
<evidence type="ECO:0000313" key="4">
    <source>
        <dbReference type="Proteomes" id="UP000323258"/>
    </source>
</evidence>
<gene>
    <name evidence="3" type="ORF">FY036_07390</name>
</gene>
<dbReference type="PROSITE" id="PS50968">
    <property type="entry name" value="BIOTINYL_LIPOYL"/>
    <property type="match status" value="1"/>
</dbReference>
<reference evidence="3 4" key="1">
    <citation type="submission" date="2019-08" db="EMBL/GenBank/DDBJ databases">
        <authorList>
            <person name="Seo Y.L."/>
        </authorList>
    </citation>
    <scope>NUCLEOTIDE SEQUENCE [LARGE SCALE GENOMIC DNA]</scope>
    <source>
        <strain evidence="3 4">MaA-C15</strain>
    </source>
</reference>
<reference evidence="3 4" key="2">
    <citation type="submission" date="2019-09" db="EMBL/GenBank/DDBJ databases">
        <title>Mesorhizobium sp. MaA-C15 isolated from Microcystis aeruginosa.</title>
        <authorList>
            <person name="Jeong S.E."/>
            <person name="Jin H.M."/>
            <person name="Jeon C.O."/>
        </authorList>
    </citation>
    <scope>NUCLEOTIDE SEQUENCE [LARGE SCALE GENOMIC DNA]</scope>
    <source>
        <strain evidence="3 4">MaA-C15</strain>
    </source>
</reference>
<comment type="caution">
    <text evidence="3">The sequence shown here is derived from an EMBL/GenBank/DDBJ whole genome shotgun (WGS) entry which is preliminary data.</text>
</comment>
<feature type="domain" description="Lipoyl-binding" evidence="2">
    <location>
        <begin position="90"/>
        <end position="166"/>
    </location>
</feature>
<name>A0A5D4GXT4_9HYPH</name>
<sequence>MEKLTMAIRLSLDDKVHHVTILRRHPHLVLVIDGEEHEITRLPGPGDGRGTMSIGGHDVGFARATLGDRQVVRLGGRTFDVSRVDPFSKGGAAGGAQDALRAPMPGAVVTVHRQPGDRVVRGEPLVTIESMKLQTALPAPRDGVVAGILRAEGETFEKDEVIATLEPETEDA</sequence>
<evidence type="ECO:0000256" key="1">
    <source>
        <dbReference type="ARBA" id="ARBA00023267"/>
    </source>
</evidence>
<dbReference type="EMBL" id="VSZS01000059">
    <property type="protein sequence ID" value="TYR33406.1"/>
    <property type="molecule type" value="Genomic_DNA"/>
</dbReference>
<accession>A0A5D4GXT4</accession>
<dbReference type="InterPro" id="IPR050709">
    <property type="entry name" value="Biotin_Carboxyl_Carrier/Decarb"/>
</dbReference>
<dbReference type="SUPFAM" id="SSF51230">
    <property type="entry name" value="Single hybrid motif"/>
    <property type="match status" value="1"/>
</dbReference>
<dbReference type="InterPro" id="IPR000089">
    <property type="entry name" value="Biotin_lipoyl"/>
</dbReference>
<dbReference type="PANTHER" id="PTHR45266">
    <property type="entry name" value="OXALOACETATE DECARBOXYLASE ALPHA CHAIN"/>
    <property type="match status" value="1"/>
</dbReference>